<evidence type="ECO:0000313" key="2">
    <source>
        <dbReference type="EMBL" id="PBK70386.1"/>
    </source>
</evidence>
<evidence type="ECO:0000313" key="3">
    <source>
        <dbReference type="Proteomes" id="UP000218334"/>
    </source>
</evidence>
<dbReference type="AlphaFoldDB" id="A0A2H3C504"/>
<dbReference type="Proteomes" id="UP000218334">
    <property type="component" value="Unassembled WGS sequence"/>
</dbReference>
<name>A0A2H3C504_9AGAR</name>
<organism evidence="2 3">
    <name type="scientific">Armillaria solidipes</name>
    <dbReference type="NCBI Taxonomy" id="1076256"/>
    <lineage>
        <taxon>Eukaryota</taxon>
        <taxon>Fungi</taxon>
        <taxon>Dikarya</taxon>
        <taxon>Basidiomycota</taxon>
        <taxon>Agaricomycotina</taxon>
        <taxon>Agaricomycetes</taxon>
        <taxon>Agaricomycetidae</taxon>
        <taxon>Agaricales</taxon>
        <taxon>Marasmiineae</taxon>
        <taxon>Physalacriaceae</taxon>
        <taxon>Armillaria</taxon>
    </lineage>
</organism>
<proteinExistence type="predicted"/>
<feature type="domain" description="Tse2 ADP-ribosyltransferase toxin" evidence="1">
    <location>
        <begin position="5"/>
        <end position="80"/>
    </location>
</feature>
<dbReference type="EMBL" id="KZ293426">
    <property type="protein sequence ID" value="PBK70386.1"/>
    <property type="molecule type" value="Genomic_DNA"/>
</dbReference>
<dbReference type="Pfam" id="PF18648">
    <property type="entry name" value="ADPRTs_Tse2"/>
    <property type="match status" value="1"/>
</dbReference>
<accession>A0A2H3C504</accession>
<reference evidence="3" key="1">
    <citation type="journal article" date="2017" name="Nat. Ecol. Evol.">
        <title>Genome expansion and lineage-specific genetic innovations in the forest pathogenic fungi Armillaria.</title>
        <authorList>
            <person name="Sipos G."/>
            <person name="Prasanna A.N."/>
            <person name="Walter M.C."/>
            <person name="O'Connor E."/>
            <person name="Balint B."/>
            <person name="Krizsan K."/>
            <person name="Kiss B."/>
            <person name="Hess J."/>
            <person name="Varga T."/>
            <person name="Slot J."/>
            <person name="Riley R."/>
            <person name="Boka B."/>
            <person name="Rigling D."/>
            <person name="Barry K."/>
            <person name="Lee J."/>
            <person name="Mihaltcheva S."/>
            <person name="LaButti K."/>
            <person name="Lipzen A."/>
            <person name="Waldron R."/>
            <person name="Moloney N.M."/>
            <person name="Sperisen C."/>
            <person name="Kredics L."/>
            <person name="Vagvoelgyi C."/>
            <person name="Patrignani A."/>
            <person name="Fitzpatrick D."/>
            <person name="Nagy I."/>
            <person name="Doyle S."/>
            <person name="Anderson J.B."/>
            <person name="Grigoriev I.V."/>
            <person name="Gueldener U."/>
            <person name="Muensterkoetter M."/>
            <person name="Nagy L.G."/>
        </authorList>
    </citation>
    <scope>NUCLEOTIDE SEQUENCE [LARGE SCALE GENOMIC DNA]</scope>
    <source>
        <strain evidence="3">28-4</strain>
    </source>
</reference>
<protein>
    <recommendedName>
        <fullName evidence="1">Tse2 ADP-ribosyltransferase toxin domain-containing protein</fullName>
    </recommendedName>
</protein>
<sequence>MESERPAYDLRTHEDGLVYPKPCPMFEGPNGASARLNSAFLRELVRSFQEKNTVIYRLPEGIELPSGLVCLHEHTDYHSI</sequence>
<gene>
    <name evidence="2" type="ORF">ARMSODRAFT_955878</name>
</gene>
<evidence type="ECO:0000259" key="1">
    <source>
        <dbReference type="Pfam" id="PF18648"/>
    </source>
</evidence>
<dbReference type="InterPro" id="IPR041018">
    <property type="entry name" value="ADPRTs_Tse2"/>
</dbReference>
<keyword evidence="3" id="KW-1185">Reference proteome</keyword>